<dbReference type="InterPro" id="IPR039353">
    <property type="entry name" value="TF_Adf1"/>
</dbReference>
<evidence type="ECO:0000259" key="1">
    <source>
        <dbReference type="PROSITE" id="PS51029"/>
    </source>
</evidence>
<feature type="domain" description="MADF" evidence="1">
    <location>
        <begin position="5"/>
        <end position="92"/>
    </location>
</feature>
<dbReference type="PROSITE" id="PS51029">
    <property type="entry name" value="MADF"/>
    <property type="match status" value="1"/>
</dbReference>
<gene>
    <name evidence="3" type="primary">LOC108563043</name>
</gene>
<dbReference type="Gene3D" id="1.10.10.60">
    <property type="entry name" value="Homeodomain-like"/>
    <property type="match status" value="1"/>
</dbReference>
<evidence type="ECO:0000313" key="2">
    <source>
        <dbReference type="Proteomes" id="UP000695000"/>
    </source>
</evidence>
<accession>A0ABM1MR76</accession>
<dbReference type="InterPro" id="IPR006578">
    <property type="entry name" value="MADF-dom"/>
</dbReference>
<dbReference type="SMART" id="SM00595">
    <property type="entry name" value="MADF"/>
    <property type="match status" value="1"/>
</dbReference>
<dbReference type="PANTHER" id="PTHR12243:SF67">
    <property type="entry name" value="COREPRESSOR OF PANGOLIN, ISOFORM A-RELATED"/>
    <property type="match status" value="1"/>
</dbReference>
<keyword evidence="2" id="KW-1185">Reference proteome</keyword>
<proteinExistence type="predicted"/>
<evidence type="ECO:0000313" key="3">
    <source>
        <dbReference type="RefSeq" id="XP_017777076.1"/>
    </source>
</evidence>
<dbReference type="PANTHER" id="PTHR12243">
    <property type="entry name" value="MADF DOMAIN TRANSCRIPTION FACTOR"/>
    <property type="match status" value="1"/>
</dbReference>
<name>A0ABM1MR76_NICVS</name>
<organism evidence="2 3">
    <name type="scientific">Nicrophorus vespilloides</name>
    <name type="common">Boreal carrion beetle</name>
    <dbReference type="NCBI Taxonomy" id="110193"/>
    <lineage>
        <taxon>Eukaryota</taxon>
        <taxon>Metazoa</taxon>
        <taxon>Ecdysozoa</taxon>
        <taxon>Arthropoda</taxon>
        <taxon>Hexapoda</taxon>
        <taxon>Insecta</taxon>
        <taxon>Pterygota</taxon>
        <taxon>Neoptera</taxon>
        <taxon>Endopterygota</taxon>
        <taxon>Coleoptera</taxon>
        <taxon>Polyphaga</taxon>
        <taxon>Staphyliniformia</taxon>
        <taxon>Silphidae</taxon>
        <taxon>Nicrophorinae</taxon>
        <taxon>Nicrophorus</taxon>
    </lineage>
</organism>
<reference evidence="3" key="1">
    <citation type="submission" date="2025-08" db="UniProtKB">
        <authorList>
            <consortium name="RefSeq"/>
        </authorList>
    </citation>
    <scope>IDENTIFICATION</scope>
    <source>
        <tissue evidence="3">Whole Larva</tissue>
    </source>
</reference>
<dbReference type="RefSeq" id="XP_017777076.1">
    <property type="nucleotide sequence ID" value="XM_017921587.1"/>
</dbReference>
<protein>
    <submittedName>
        <fullName evidence="3">Uncharacterized protein LOC108563043</fullName>
    </submittedName>
</protein>
<dbReference type="Proteomes" id="UP000695000">
    <property type="component" value="Unplaced"/>
</dbReference>
<sequence length="342" mass="39346">MDTKKLIELVKAHPCLYDQSFPKFFDTEHKEHLWKQISREMGDSANACRARWNSLRENYRKSLKRRAVQPVSTKQKLYKYEAQISFLKKYYQDDAEFVNAAEENDEDEEVSDDANAPVLNETLETDAAEEDVKQVSTTTMKSTDLDVIDAFLDAITPTLINFTPYHMNIAKTKIFSAVQEVELNMILENQDHVAPEIETKRFSVNTPGSIACFLSLIRTTLNSFSRLHQNIAKAKVFAIVSDIEKQQMLGPNATTSENGFETINNNTKLDAIIFGWAEKLKRMEDDQRLSAEEIVNKVLIKGMFNELHRSQVDNLFDNWSRRDSMEAVRISPKLQTDDTKIF</sequence>
<dbReference type="GeneID" id="108563043"/>
<dbReference type="Pfam" id="PF10545">
    <property type="entry name" value="MADF_DNA_bdg"/>
    <property type="match status" value="1"/>
</dbReference>